<dbReference type="PANTHER" id="PTHR45418:SF1">
    <property type="entry name" value="CANCER_TESTIS ANTIGEN 55"/>
    <property type="match status" value="1"/>
</dbReference>
<dbReference type="InterPro" id="IPR027417">
    <property type="entry name" value="P-loop_NTPase"/>
</dbReference>
<evidence type="ECO:0000259" key="3">
    <source>
        <dbReference type="Pfam" id="PF13086"/>
    </source>
</evidence>
<reference evidence="5" key="1">
    <citation type="submission" date="2023-06" db="EMBL/GenBank/DDBJ databases">
        <authorList>
            <consortium name="Lawrence Berkeley National Laboratory"/>
            <person name="Ahrendt S."/>
            <person name="Sahu N."/>
            <person name="Indic B."/>
            <person name="Wong-Bajracharya J."/>
            <person name="Merenyi Z."/>
            <person name="Ke H.-M."/>
            <person name="Monk M."/>
            <person name="Kocsube S."/>
            <person name="Drula E."/>
            <person name="Lipzen A."/>
            <person name="Balint B."/>
            <person name="Henrissat B."/>
            <person name="Andreopoulos B."/>
            <person name="Martin F.M."/>
            <person name="Harder C.B."/>
            <person name="Rigling D."/>
            <person name="Ford K.L."/>
            <person name="Foster G.D."/>
            <person name="Pangilinan J."/>
            <person name="Papanicolaou A."/>
            <person name="Barry K."/>
            <person name="LaButti K."/>
            <person name="Viragh M."/>
            <person name="Koriabine M."/>
            <person name="Yan M."/>
            <person name="Riley R."/>
            <person name="Champramary S."/>
            <person name="Plett K.L."/>
            <person name="Tsai I.J."/>
            <person name="Slot J."/>
            <person name="Sipos G."/>
            <person name="Plett J."/>
            <person name="Nagy L.G."/>
            <person name="Grigoriev I.V."/>
        </authorList>
    </citation>
    <scope>NUCLEOTIDE SEQUENCE</scope>
    <source>
        <strain evidence="5">CCBAS 213</strain>
    </source>
</reference>
<comment type="subcellular location">
    <subcellularLocation>
        <location evidence="1">Cytoplasm</location>
    </subcellularLocation>
</comment>
<dbReference type="GO" id="GO:0016787">
    <property type="term" value="F:hydrolase activity"/>
    <property type="evidence" value="ECO:0007669"/>
    <property type="project" value="UniProtKB-KW"/>
</dbReference>
<dbReference type="Gene3D" id="3.40.50.300">
    <property type="entry name" value="P-loop containing nucleotide triphosphate hydrolases"/>
    <property type="match status" value="2"/>
</dbReference>
<gene>
    <name evidence="5" type="ORF">EV420DRAFT_1649562</name>
</gene>
<evidence type="ECO:0000256" key="2">
    <source>
        <dbReference type="ARBA" id="ARBA00022490"/>
    </source>
</evidence>
<accession>A0AA39JJ06</accession>
<keyword evidence="2" id="KW-0963">Cytoplasm</keyword>
<dbReference type="Proteomes" id="UP001175211">
    <property type="component" value="Unassembled WGS sequence"/>
</dbReference>
<dbReference type="GeneID" id="85361875"/>
<comment type="caution">
    <text evidence="5">The sequence shown here is derived from an EMBL/GenBank/DDBJ whole genome shotgun (WGS) entry which is preliminary data.</text>
</comment>
<protein>
    <submittedName>
        <fullName evidence="5">P-loop containing nucleoside triphosphate hydrolase protein</fullName>
    </submittedName>
</protein>
<evidence type="ECO:0000313" key="6">
    <source>
        <dbReference type="Proteomes" id="UP001175211"/>
    </source>
</evidence>
<keyword evidence="5" id="KW-0378">Hydrolase</keyword>
<proteinExistence type="predicted"/>
<name>A0AA39JJ06_ARMTA</name>
<dbReference type="Pfam" id="PF13086">
    <property type="entry name" value="AAA_11"/>
    <property type="match status" value="1"/>
</dbReference>
<feature type="domain" description="DNA2/NAM7 helicase-like C-terminal" evidence="4">
    <location>
        <begin position="69"/>
        <end position="263"/>
    </location>
</feature>
<dbReference type="InterPro" id="IPR047187">
    <property type="entry name" value="SF1_C_Upf1"/>
</dbReference>
<keyword evidence="6" id="KW-1185">Reference proteome</keyword>
<dbReference type="AlphaFoldDB" id="A0AA39JJ06"/>
<dbReference type="PANTHER" id="PTHR45418">
    <property type="entry name" value="CANCER/TESTIS ANTIGEN 55"/>
    <property type="match status" value="1"/>
</dbReference>
<evidence type="ECO:0000259" key="4">
    <source>
        <dbReference type="Pfam" id="PF13087"/>
    </source>
</evidence>
<evidence type="ECO:0000256" key="1">
    <source>
        <dbReference type="ARBA" id="ARBA00004496"/>
    </source>
</evidence>
<dbReference type="Pfam" id="PF13087">
    <property type="entry name" value="AAA_12"/>
    <property type="match status" value="1"/>
</dbReference>
<feature type="domain" description="DNA2/NAM7 helicase helicase" evidence="3">
    <location>
        <begin position="8"/>
        <end position="64"/>
    </location>
</feature>
<dbReference type="InterPro" id="IPR041679">
    <property type="entry name" value="DNA2/NAM7-like_C"/>
</dbReference>
<organism evidence="5 6">
    <name type="scientific">Armillaria tabescens</name>
    <name type="common">Ringless honey mushroom</name>
    <name type="synonym">Agaricus tabescens</name>
    <dbReference type="NCBI Taxonomy" id="1929756"/>
    <lineage>
        <taxon>Eukaryota</taxon>
        <taxon>Fungi</taxon>
        <taxon>Dikarya</taxon>
        <taxon>Basidiomycota</taxon>
        <taxon>Agaricomycotina</taxon>
        <taxon>Agaricomycetes</taxon>
        <taxon>Agaricomycetidae</taxon>
        <taxon>Agaricales</taxon>
        <taxon>Marasmiineae</taxon>
        <taxon>Physalacriaceae</taxon>
        <taxon>Desarmillaria</taxon>
    </lineage>
</organism>
<dbReference type="SUPFAM" id="SSF52540">
    <property type="entry name" value="P-loop containing nucleoside triphosphate hydrolases"/>
    <property type="match status" value="1"/>
</dbReference>
<dbReference type="GO" id="GO:0004386">
    <property type="term" value="F:helicase activity"/>
    <property type="evidence" value="ECO:0007669"/>
    <property type="project" value="InterPro"/>
</dbReference>
<dbReference type="EMBL" id="JAUEPS010000062">
    <property type="protein sequence ID" value="KAK0442815.1"/>
    <property type="molecule type" value="Genomic_DNA"/>
</dbReference>
<evidence type="ECO:0000313" key="5">
    <source>
        <dbReference type="EMBL" id="KAK0442815.1"/>
    </source>
</evidence>
<sequence length="299" mass="33544">MSSNIVSVVCTCVSAGALASLGVKPGHFGWIFIDEAGQATEPDTMIPIKELADDYTNVILAGDPETARIMELLKNFRSHPAILAFVNAHFYKNRLQACGDPRLTRSMEIGTTFRRRSFPIIFHAVVGQDQREEESPSYFNINEATIVKNYCSRLVAEKGIRADHIAVITPYHAQRMKILYLFYQDPELEEISVGSVEEFQGQERRIVIISTIFDVLSALLQVHIGSTVRLAFLTPSYFWPLRFTLSVVAVTRAQALLIIVGNADVLALDPIWANIHELRPQHGRLGWKPNLMGSHGQRR</sequence>
<dbReference type="InterPro" id="IPR041677">
    <property type="entry name" value="DNA2/NAM7_AAA_11"/>
</dbReference>
<dbReference type="RefSeq" id="XP_060324502.1">
    <property type="nucleotide sequence ID" value="XM_060478327.1"/>
</dbReference>
<dbReference type="GO" id="GO:0005737">
    <property type="term" value="C:cytoplasm"/>
    <property type="evidence" value="ECO:0007669"/>
    <property type="project" value="UniProtKB-SubCell"/>
</dbReference>
<dbReference type="CDD" id="cd18808">
    <property type="entry name" value="SF1_C_Upf1"/>
    <property type="match status" value="1"/>
</dbReference>